<evidence type="ECO:0000256" key="3">
    <source>
        <dbReference type="ARBA" id="ARBA00022722"/>
    </source>
</evidence>
<dbReference type="InterPro" id="IPR041122">
    <property type="entry name" value="RecJ_OB"/>
</dbReference>
<dbReference type="Gene3D" id="3.90.1640.30">
    <property type="match status" value="1"/>
</dbReference>
<evidence type="ECO:0000256" key="6">
    <source>
        <dbReference type="SAM" id="Coils"/>
    </source>
</evidence>
<keyword evidence="3" id="KW-0540">Nuclease</keyword>
<evidence type="ECO:0000259" key="8">
    <source>
        <dbReference type="Pfam" id="PF02272"/>
    </source>
</evidence>
<dbReference type="PANTHER" id="PTHR30255">
    <property type="entry name" value="SINGLE-STRANDED-DNA-SPECIFIC EXONUCLEASE RECJ"/>
    <property type="match status" value="1"/>
</dbReference>
<evidence type="ECO:0000259" key="9">
    <source>
        <dbReference type="Pfam" id="PF17768"/>
    </source>
</evidence>
<accession>A0ABW1L1V0</accession>
<dbReference type="Pfam" id="PF02272">
    <property type="entry name" value="DHHA1"/>
    <property type="match status" value="1"/>
</dbReference>
<dbReference type="InterPro" id="IPR003156">
    <property type="entry name" value="DHHA1_dom"/>
</dbReference>
<dbReference type="Pfam" id="PF01368">
    <property type="entry name" value="DHH"/>
    <property type="match status" value="1"/>
</dbReference>
<reference evidence="10 11" key="1">
    <citation type="submission" date="2024-09" db="EMBL/GenBank/DDBJ databases">
        <authorList>
            <person name="Zhang Z.-H."/>
        </authorList>
    </citation>
    <scope>NUCLEOTIDE SEQUENCE [LARGE SCALE GENOMIC DNA]</scope>
    <source>
        <strain evidence="10 11">HHTR114</strain>
    </source>
</reference>
<dbReference type="EMBL" id="JBHPON010000002">
    <property type="protein sequence ID" value="MFC6036947.1"/>
    <property type="molecule type" value="Genomic_DNA"/>
</dbReference>
<name>A0ABW1L1V0_9PROT</name>
<dbReference type="Proteomes" id="UP001596116">
    <property type="component" value="Unassembled WGS sequence"/>
</dbReference>
<evidence type="ECO:0000256" key="2">
    <source>
        <dbReference type="ARBA" id="ARBA00019841"/>
    </source>
</evidence>
<evidence type="ECO:0000256" key="1">
    <source>
        <dbReference type="ARBA" id="ARBA00005915"/>
    </source>
</evidence>
<keyword evidence="11" id="KW-1185">Reference proteome</keyword>
<comment type="caution">
    <text evidence="10">The sequence shown here is derived from an EMBL/GenBank/DDBJ whole genome shotgun (WGS) entry which is preliminary data.</text>
</comment>
<dbReference type="InterPro" id="IPR004610">
    <property type="entry name" value="RecJ"/>
</dbReference>
<feature type="domain" description="RecJ OB" evidence="9">
    <location>
        <begin position="492"/>
        <end position="599"/>
    </location>
</feature>
<sequence>MTVNSAARPVPSLGAAMPLIELPAMGSPASGRRWRLREADAAVAEAIAASGRDPVLARILAARGVGADDVERYLVPSLREEMPDPFVLKDMDRAAERLTRAILDGETIGVFGDYDVDGTTASAILKLYFDAVGASSLIYLPDRIMEGYGPSAEAFRSLQRDGANLIVTVDCGAAAHEPIEEAARDGVDIVVFDHHQMSGPPPSGAAAVVNPNRPDDMSGLGNLSAAGVAFMGAVALNRALREAGYFKDRSEPNLMNLLDLAALGLVCDVMAITGLTRVMVAQGLKVLGGAGNPGLKALGARAGVKGPPSTYHLGFLIGPRINAAGRIGHARLAFELMTTPDAARRSALAEKLHILNAERQEIEAEVQAAAQREIEVHQRHADDVIVTAGEGWHPGVIGIVAGRLKELYDRPVVVIGVKEGAGKGSGRSITGVDLGAAVSAAREDGVLTSGGGHAMAAGLSIEASRISEFRRIMNDRLARAVTLARTNRTYEIDAIVAPSAVSKSFADLTGAAGPYGPGNPEPTFALLDCRAEYLKTVGKGHLSLTLVNATGESARAIAFRAEGEALGEILSSGQRFHVAGKIRADDWRGGDAGQLQIADAAPAL</sequence>
<organism evidence="10 11">
    <name type="scientific">Hyphococcus aureus</name>
    <dbReference type="NCBI Taxonomy" id="2666033"/>
    <lineage>
        <taxon>Bacteria</taxon>
        <taxon>Pseudomonadati</taxon>
        <taxon>Pseudomonadota</taxon>
        <taxon>Alphaproteobacteria</taxon>
        <taxon>Parvularculales</taxon>
        <taxon>Parvularculaceae</taxon>
        <taxon>Hyphococcus</taxon>
    </lineage>
</organism>
<feature type="domain" description="DDH" evidence="7">
    <location>
        <begin position="108"/>
        <end position="264"/>
    </location>
</feature>
<feature type="domain" description="DHHA1" evidence="8">
    <location>
        <begin position="384"/>
        <end position="477"/>
    </location>
</feature>
<dbReference type="RefSeq" id="WP_379881802.1">
    <property type="nucleotide sequence ID" value="NZ_JBHPON010000002.1"/>
</dbReference>
<keyword evidence="5 10" id="KW-0269">Exonuclease</keyword>
<keyword evidence="4" id="KW-0378">Hydrolase</keyword>
<dbReference type="GO" id="GO:0004527">
    <property type="term" value="F:exonuclease activity"/>
    <property type="evidence" value="ECO:0007669"/>
    <property type="project" value="UniProtKB-KW"/>
</dbReference>
<dbReference type="Gene3D" id="3.10.310.30">
    <property type="match status" value="1"/>
</dbReference>
<proteinExistence type="inferred from homology"/>
<comment type="similarity">
    <text evidence="1">Belongs to the RecJ family.</text>
</comment>
<gene>
    <name evidence="10" type="primary">recJ</name>
    <name evidence="10" type="ORF">ACFMB1_15435</name>
</gene>
<evidence type="ECO:0000313" key="10">
    <source>
        <dbReference type="EMBL" id="MFC6036947.1"/>
    </source>
</evidence>
<keyword evidence="6" id="KW-0175">Coiled coil</keyword>
<evidence type="ECO:0000256" key="5">
    <source>
        <dbReference type="ARBA" id="ARBA00022839"/>
    </source>
</evidence>
<dbReference type="PANTHER" id="PTHR30255:SF2">
    <property type="entry name" value="SINGLE-STRANDED-DNA-SPECIFIC EXONUCLEASE RECJ"/>
    <property type="match status" value="1"/>
</dbReference>
<dbReference type="InterPro" id="IPR038763">
    <property type="entry name" value="DHH_sf"/>
</dbReference>
<protein>
    <recommendedName>
        <fullName evidence="2">Single-stranded-DNA-specific exonuclease RecJ</fullName>
    </recommendedName>
</protein>
<dbReference type="InterPro" id="IPR051673">
    <property type="entry name" value="SSDNA_exonuclease_RecJ"/>
</dbReference>
<evidence type="ECO:0000313" key="11">
    <source>
        <dbReference type="Proteomes" id="UP001596116"/>
    </source>
</evidence>
<dbReference type="Pfam" id="PF17768">
    <property type="entry name" value="RecJ_OB"/>
    <property type="match status" value="1"/>
</dbReference>
<dbReference type="InterPro" id="IPR001667">
    <property type="entry name" value="DDH_dom"/>
</dbReference>
<feature type="coiled-coil region" evidence="6">
    <location>
        <begin position="345"/>
        <end position="372"/>
    </location>
</feature>
<evidence type="ECO:0000259" key="7">
    <source>
        <dbReference type="Pfam" id="PF01368"/>
    </source>
</evidence>
<dbReference type="SUPFAM" id="SSF64182">
    <property type="entry name" value="DHH phosphoesterases"/>
    <property type="match status" value="1"/>
</dbReference>
<dbReference type="NCBIfam" id="TIGR00644">
    <property type="entry name" value="recJ"/>
    <property type="match status" value="1"/>
</dbReference>
<evidence type="ECO:0000256" key="4">
    <source>
        <dbReference type="ARBA" id="ARBA00022801"/>
    </source>
</evidence>